<dbReference type="InterPro" id="IPR013783">
    <property type="entry name" value="Ig-like_fold"/>
</dbReference>
<reference evidence="6 7" key="1">
    <citation type="submission" date="2020-06" db="EMBL/GenBank/DDBJ databases">
        <title>Characterization of fructooligosaccharide metabolism and fructooligosaccharide-degrading enzymes in human commensal butyrate producers.</title>
        <authorList>
            <person name="Tanno H."/>
            <person name="Fujii T."/>
            <person name="Hirano K."/>
            <person name="Maeno S."/>
            <person name="Tonozuka T."/>
            <person name="Sakamoto M."/>
            <person name="Ohkuma M."/>
            <person name="Tochio T."/>
            <person name="Endo A."/>
        </authorList>
    </citation>
    <scope>NUCLEOTIDE SEQUENCE [LARGE SCALE GENOMIC DNA]</scope>
    <source>
        <strain evidence="6 7">JCM 31056</strain>
    </source>
</reference>
<dbReference type="SMART" id="SM00060">
    <property type="entry name" value="FN3"/>
    <property type="match status" value="1"/>
</dbReference>
<evidence type="ECO:0000259" key="4">
    <source>
        <dbReference type="PROSITE" id="PS50853"/>
    </source>
</evidence>
<dbReference type="SUPFAM" id="SSF49265">
    <property type="entry name" value="Fibronectin type III"/>
    <property type="match status" value="1"/>
</dbReference>
<accession>A0ABQ1DZ42</accession>
<dbReference type="InterPro" id="IPR007110">
    <property type="entry name" value="Ig-like_dom"/>
</dbReference>
<dbReference type="InterPro" id="IPR028994">
    <property type="entry name" value="Integrin_alpha_N"/>
</dbReference>
<dbReference type="Pfam" id="PF18998">
    <property type="entry name" value="Flg_new_2"/>
    <property type="match status" value="5"/>
</dbReference>
<dbReference type="InterPro" id="IPR044060">
    <property type="entry name" value="Bacterial_rp_domain"/>
</dbReference>
<gene>
    <name evidence="6" type="ORF">BUFA31_11560</name>
</gene>
<keyword evidence="7" id="KW-1185">Reference proteome</keyword>
<feature type="region of interest" description="Disordered" evidence="2">
    <location>
        <begin position="98"/>
        <end position="122"/>
    </location>
</feature>
<evidence type="ECO:0000256" key="1">
    <source>
        <dbReference type="ARBA" id="ARBA00022737"/>
    </source>
</evidence>
<feature type="domain" description="SLH" evidence="5">
    <location>
        <begin position="2573"/>
        <end position="2636"/>
    </location>
</feature>
<evidence type="ECO:0000313" key="6">
    <source>
        <dbReference type="EMBL" id="GFO87992.1"/>
    </source>
</evidence>
<dbReference type="PROSITE" id="PS50835">
    <property type="entry name" value="IG_LIKE"/>
    <property type="match status" value="1"/>
</dbReference>
<dbReference type="PROSITE" id="PS51272">
    <property type="entry name" value="SLH"/>
    <property type="match status" value="3"/>
</dbReference>
<evidence type="ECO:0008006" key="8">
    <source>
        <dbReference type="Google" id="ProtNLM"/>
    </source>
</evidence>
<dbReference type="InterPro" id="IPR001119">
    <property type="entry name" value="SLH_dom"/>
</dbReference>
<comment type="caution">
    <text evidence="6">The sequence shown here is derived from an EMBL/GenBank/DDBJ whole genome shotgun (WGS) entry which is preliminary data.</text>
</comment>
<keyword evidence="1" id="KW-0677">Repeat</keyword>
<dbReference type="EMBL" id="BLYJ01000011">
    <property type="protein sequence ID" value="GFO87992.1"/>
    <property type="molecule type" value="Genomic_DNA"/>
</dbReference>
<protein>
    <recommendedName>
        <fullName evidence="8">Fibronectin type-III domain-containing protein</fullName>
    </recommendedName>
</protein>
<dbReference type="CDD" id="cd00063">
    <property type="entry name" value="FN3"/>
    <property type="match status" value="1"/>
</dbReference>
<evidence type="ECO:0000259" key="5">
    <source>
        <dbReference type="PROSITE" id="PS51272"/>
    </source>
</evidence>
<proteinExistence type="predicted"/>
<dbReference type="Gene3D" id="2.60.40.10">
    <property type="entry name" value="Immunoglobulins"/>
    <property type="match status" value="1"/>
</dbReference>
<evidence type="ECO:0000313" key="7">
    <source>
        <dbReference type="Proteomes" id="UP000620147"/>
    </source>
</evidence>
<feature type="domain" description="SLH" evidence="5">
    <location>
        <begin position="2639"/>
        <end position="2694"/>
    </location>
</feature>
<dbReference type="SUPFAM" id="SSF69318">
    <property type="entry name" value="Integrin alpha N-terminal domain"/>
    <property type="match status" value="1"/>
</dbReference>
<dbReference type="PROSITE" id="PS50853">
    <property type="entry name" value="FN3"/>
    <property type="match status" value="1"/>
</dbReference>
<dbReference type="Pfam" id="PF00395">
    <property type="entry name" value="SLH"/>
    <property type="match status" value="3"/>
</dbReference>
<feature type="region of interest" description="Disordered" evidence="2">
    <location>
        <begin position="2289"/>
        <end position="2313"/>
    </location>
</feature>
<evidence type="ECO:0000259" key="3">
    <source>
        <dbReference type="PROSITE" id="PS50835"/>
    </source>
</evidence>
<feature type="domain" description="Ig-like" evidence="3">
    <location>
        <begin position="1116"/>
        <end position="1216"/>
    </location>
</feature>
<name>A0ABQ1DZ42_9FIRM</name>
<evidence type="ECO:0000256" key="2">
    <source>
        <dbReference type="SAM" id="MobiDB-lite"/>
    </source>
</evidence>
<dbReference type="InterPro" id="IPR036116">
    <property type="entry name" value="FN3_sf"/>
</dbReference>
<dbReference type="Proteomes" id="UP000620147">
    <property type="component" value="Unassembled WGS sequence"/>
</dbReference>
<organism evidence="6 7">
    <name type="scientific">Butyricicoccus faecihominis</name>
    <dbReference type="NCBI Taxonomy" id="1712515"/>
    <lineage>
        <taxon>Bacteria</taxon>
        <taxon>Bacillati</taxon>
        <taxon>Bacillota</taxon>
        <taxon>Clostridia</taxon>
        <taxon>Eubacteriales</taxon>
        <taxon>Butyricicoccaceae</taxon>
        <taxon>Butyricicoccus</taxon>
    </lineage>
</organism>
<feature type="domain" description="Fibronectin type-III" evidence="4">
    <location>
        <begin position="1004"/>
        <end position="1112"/>
    </location>
</feature>
<feature type="domain" description="SLH" evidence="5">
    <location>
        <begin position="2514"/>
        <end position="2572"/>
    </location>
</feature>
<dbReference type="RefSeq" id="WP_188886643.1">
    <property type="nucleotide sequence ID" value="NZ_BLYJ01000011.1"/>
</dbReference>
<dbReference type="InterPro" id="IPR003961">
    <property type="entry name" value="FN3_dom"/>
</dbReference>
<sequence>MKFKRGISLALALALIAGIGGPLDIRAAAADTGSSDALAALGIDSSKAPDGFNANDPSNPYGRNTIKVTPVYELYTVGLTSDVLPSDTISMGTKADAESCAKSTSASNDKDNKLQSTLYGNDDNTSTKAQQFLTAKTNSKEISKGKTTSTGTYAQFPVGSKDNGGYATKGYLTGMTNATTDLQDGTDYAMADVAAGHFTSSSDAKSSQTVMVYAGDLSAKGGLYLRFGDAESGKYGKPITLLDTSKEIGNPNLTDTSDEGSTTAKKVENFAENPYQLKNYLQVATGDWDNDGKDEVAVYVPEVGNSRIEIYDLQTEDYSHPSNWRQAWTYFFREGSVVSNMISLVSGDVNQDGVDDLACTWGYYYGPQQNAGSRAVVMFGSTSAHMLQSSQEFPLTYEGSNLVRASFAFGDMTGGGKTLILAAQSDADLKANKQNTRYVGLYAWNGVTFKPSVSQNFDLFSKNDKGEYIYGAMAKHNDTFRSLPLCPANTAIISRPTAGEKADDGKTSDLLYFDSLVVSCDENGLNIKQALDNTPAMPDEDYVEYDASAGSVTTAVDKDNNTAGSGTLFTLTQTMSKDENKQSESYTVKGQVPKYERRAYYKSWWHKLFRRKSYYQAFVGYETVDQAVQTPYTTRTPGTTRLSTVNLFDGSQPVKTDVNSSYTLCLANTDDDTSYMTYTGKHYYTYSDPQVLAVLASPPYFSDLLDRDDLSGNYAESSTTYSSMKGTENGTSSSSTISVGAYVSFEQEFSVFGVKIGSVEAEAAFTSGFTYETEHTSSLEQSITYETTSGEDRVAFYSIPMEIYEYTSYIPDGTGKYTKVTSTVSIPHEASIGLIDLSDYENIAEDYSVLPSISGSVLTHTIGDPSSYPSTHKAYANAKAYNGDPAKVDFTAAGGGSGITQEISFSTSDSPNYTNTTSIETKAGAGAGGVTAGVVAGSEHSAGKVSVNTAGGSFSGSLQNMPIEAKPYGYGMNWKIFCYNYRSGNQAFPVVTYAVTEPQAPSPLPEDFEQDVAKTTDDSVTLTWTYDKIVSGFQLYRYYNFPDGSGRKELAFVPFTDGERHDDGTYTFSYTDKNLSPYTEYEYQIQTRNNNKAEQQRNSIYSEPLTCRTKTTAGYPDISVTIDGKENQTVLPIYPDSLATATVKYNGDNKNPDGGKYNSVSYQWQKLNNGSWTEIAGSVSDTLSISNAGSADKGTYRCRLNVLYYDNTSKTEYSISAYSPEITTQYSKRTPKCELNVTAENVQKDNTAQFDRTLHINAKMSSASATSTIPTGTLSFLIRGTDFSTTVAAEIGANGVATKDVVVPADGAYTVTPYYPGSYVFKDMSSAEGQMVLVGENATGYQLTLTNGKDNNSVTRFTYGDTVTPSLSRMSKDTHGLQKVTNATFKYAVSGSKDSQPLTENNKLNVGTYTLYAYINGETNPVAETEFTVVQRAVTLRVVTPKDGVAQDKVNPKDKNQLSLTADTKNMTADEIAALHLDYAAVNTAGNTVTLAPNIAPSNYTVSPCKTTATNETLYNNYEFTFIPGVYTVNGLTYILTLKAEDFGEGANKHSVGSASIITAGLNAGKADDGSAISSFTANTDVTLTAVPDAGYAVDYWTYDGKEIENSKEKSSVTIKTLPKPASVLVYFKTTNTKLNASVQNKQGGTLKCTDENGSESLKNFPAYIASGAKFNFTATPNTGWHFKQWILSKRGANSYPSGESDPTNGSNTLSVEVGVQDIDLAAVFERDSYTLTLEGELTASYQTVDPDDTSKTLTKSLKSGESVTGDTEITVAPKAGYAAATGETYQVNGKAVEAGKLNADGSYTFPITENTKVSLKTDRAAFEITTPKMEHGTIIATVDGEAVDDLSKIPGGSKVELQARADRGWHFKNWVVNGTAQDEATAKTNGTYTISELAGDLSISAEFAQSDSYTAKATAAAGNGTVKYMLYDIYGEEVETKAMPAGGVTIYKDEEITFHAAPKTGYQVEQWEVNGKKTAGNSKTNPEGKIRADKNITATVYFKVTASYQLTFGTADANGHLTAKIDDTAINSQTKQPNGSVITFTAAPNTQKMVEKWTVTQGDITAEENAAAVQVDGVNLVDPIYIHTLDANQTIRVHFTDLVQYNAKISGTNGTGKFTYTTPIQSNDTGAVNSTSAQVRKNGTVKLTLTPSANCVGTAEEIKSELQKAAPNAVVSVTEKDGSFEAVIRNVTDALAVNTDTLFHKTYAITAGKAENGSVSASAARAKAGDKVTLTAAPASGYQLKTLTLTPETALDKTVSASTLTYTFTMPANDVAVTAAFAVKPSSGGSAGGGGAGGGAVAPAPTDSGSSSITAPDGTKIPATVVVKNGTAAVSADSSKLTAVSGKDSLTLDLSADSTVRAVSLTGDVVAALAGAKNGAALTLPNGTVALDRETLTALGSAAQADGMASISIASADKFSLTDAQRKYLPKNGTILNISAQVHPKNGTATRIHALNGTASVSVAYSLKSGENAAHLVAYYLAEDGSFEKLPVIYDAATGKATFKTTHFSTFVITHEYSSDFSDVNLRKWFYNEVNTALENGWFKGLTATKFGPDDGMTRAMLVQVLYRMSGSKAASTAQFTDVADGKWYAEAIAWASENGIVNGFTDGRFQPDTLITRQQLAAILYRYDTYRGHTPQGSAALDGYADAASVESWAAEAMSWANGNGLVTGVTPTTLVPNGTATRAQVAVILSRYTDQ</sequence>